<evidence type="ECO:0000256" key="2">
    <source>
        <dbReference type="SAM" id="MobiDB-lite"/>
    </source>
</evidence>
<accession>A0ABD5RZS2</accession>
<dbReference type="Pfam" id="PF12849">
    <property type="entry name" value="PBP_like_2"/>
    <property type="match status" value="1"/>
</dbReference>
<evidence type="ECO:0000313" key="4">
    <source>
        <dbReference type="EMBL" id="MFC6724919.1"/>
    </source>
</evidence>
<dbReference type="Proteomes" id="UP001596328">
    <property type="component" value="Unassembled WGS sequence"/>
</dbReference>
<gene>
    <name evidence="4" type="ORF">ACFQE1_11160</name>
</gene>
<feature type="non-terminal residue" evidence="4">
    <location>
        <position position="1"/>
    </location>
</feature>
<dbReference type="InterPro" id="IPR050811">
    <property type="entry name" value="Phosphate_ABC_transporter"/>
</dbReference>
<proteinExistence type="predicted"/>
<organism evidence="4 5">
    <name type="scientific">Halobium palmae</name>
    <dbReference type="NCBI Taxonomy" id="1776492"/>
    <lineage>
        <taxon>Archaea</taxon>
        <taxon>Methanobacteriati</taxon>
        <taxon>Methanobacteriota</taxon>
        <taxon>Stenosarchaea group</taxon>
        <taxon>Halobacteria</taxon>
        <taxon>Halobacteriales</taxon>
        <taxon>Haloferacaceae</taxon>
        <taxon>Halobium</taxon>
    </lineage>
</organism>
<keyword evidence="1" id="KW-0732">Signal</keyword>
<protein>
    <submittedName>
        <fullName evidence="4">PstS family phosphate ABC transporter substrate-binding protein</fullName>
    </submittedName>
</protein>
<feature type="region of interest" description="Disordered" evidence="2">
    <location>
        <begin position="1"/>
        <end position="40"/>
    </location>
</feature>
<reference evidence="4 5" key="1">
    <citation type="journal article" date="2019" name="Int. J. Syst. Evol. Microbiol.">
        <title>The Global Catalogue of Microorganisms (GCM) 10K type strain sequencing project: providing services to taxonomists for standard genome sequencing and annotation.</title>
        <authorList>
            <consortium name="The Broad Institute Genomics Platform"/>
            <consortium name="The Broad Institute Genome Sequencing Center for Infectious Disease"/>
            <person name="Wu L."/>
            <person name="Ma J."/>
        </authorList>
    </citation>
    <scope>NUCLEOTIDE SEQUENCE [LARGE SCALE GENOMIC DNA]</scope>
    <source>
        <strain evidence="4 5">NBRC 111368</strain>
    </source>
</reference>
<sequence length="349" mass="37211">TATESSDDAATASGESTTSGEETNQSSGSSAEASRLTAEGSSTVYPIANTAASYWNSNPPASDEEYWGPGQYDLDTDERLADYWAGLYGFEATGETANPPFPVTVGLSHSGTGIKAVMNGQVDIGDASAPAEAELDDPEQSTLDKFVDHVVGRDGQPIVVSKEIYDAGVTQLSAQQVTQIYQGEITNWSDVGGPDKEIYAVGRAEGSGTDTAFRSNLLGDPNASMSGVDTRKGQNQQVQTLVRQSDNAIAYCALAFVSDQVPAVAFKAENGTVYELGEDPGLGASDYPLNRDLHMYTWEDTDERESAFINFILSPMGQKLFVQGNNYFKLPSSELEEQRKKLASQSGGN</sequence>
<evidence type="ECO:0000256" key="1">
    <source>
        <dbReference type="ARBA" id="ARBA00022729"/>
    </source>
</evidence>
<dbReference type="Gene3D" id="3.40.190.10">
    <property type="entry name" value="Periplasmic binding protein-like II"/>
    <property type="match status" value="2"/>
</dbReference>
<feature type="domain" description="PBP" evidence="3">
    <location>
        <begin position="95"/>
        <end position="315"/>
    </location>
</feature>
<evidence type="ECO:0000259" key="3">
    <source>
        <dbReference type="Pfam" id="PF12849"/>
    </source>
</evidence>
<dbReference type="PANTHER" id="PTHR30570:SF1">
    <property type="entry name" value="PHOSPHATE-BINDING PROTEIN PSTS"/>
    <property type="match status" value="1"/>
</dbReference>
<comment type="caution">
    <text evidence="4">The sequence shown here is derived from an EMBL/GenBank/DDBJ whole genome shotgun (WGS) entry which is preliminary data.</text>
</comment>
<feature type="compositionally biased region" description="Low complexity" evidence="2">
    <location>
        <begin position="1"/>
        <end position="30"/>
    </location>
</feature>
<dbReference type="SUPFAM" id="SSF53850">
    <property type="entry name" value="Periplasmic binding protein-like II"/>
    <property type="match status" value="1"/>
</dbReference>
<dbReference type="InterPro" id="IPR024370">
    <property type="entry name" value="PBP_domain"/>
</dbReference>
<dbReference type="AlphaFoldDB" id="A0ABD5RZS2"/>
<evidence type="ECO:0000313" key="5">
    <source>
        <dbReference type="Proteomes" id="UP001596328"/>
    </source>
</evidence>
<name>A0ABD5RZS2_9EURY</name>
<dbReference type="PANTHER" id="PTHR30570">
    <property type="entry name" value="PERIPLASMIC PHOSPHATE BINDING COMPONENT OF PHOSPHATE ABC TRANSPORTER"/>
    <property type="match status" value="1"/>
</dbReference>
<keyword evidence="5" id="KW-1185">Reference proteome</keyword>
<dbReference type="EMBL" id="JBHSWU010000323">
    <property type="protein sequence ID" value="MFC6724919.1"/>
    <property type="molecule type" value="Genomic_DNA"/>
</dbReference>